<evidence type="ECO:0000313" key="3">
    <source>
        <dbReference type="EMBL" id="SFJ29191.1"/>
    </source>
</evidence>
<keyword evidence="4" id="KW-1185">Reference proteome</keyword>
<reference evidence="3 4" key="1">
    <citation type="submission" date="2016-10" db="EMBL/GenBank/DDBJ databases">
        <authorList>
            <person name="de Groot N.N."/>
        </authorList>
    </citation>
    <scope>NUCLEOTIDE SEQUENCE [LARGE SCALE GENOMIC DNA]</scope>
    <source>
        <strain evidence="3 4">DSM 19073</strain>
    </source>
</reference>
<dbReference type="PROSITE" id="PS50405">
    <property type="entry name" value="GST_CTER"/>
    <property type="match status" value="1"/>
</dbReference>
<dbReference type="SUPFAM" id="SSF47616">
    <property type="entry name" value="GST C-terminal domain-like"/>
    <property type="match status" value="1"/>
</dbReference>
<accession>A0A1I3Q749</accession>
<dbReference type="GO" id="GO:0016034">
    <property type="term" value="F:maleylacetoacetate isomerase activity"/>
    <property type="evidence" value="ECO:0007669"/>
    <property type="project" value="TreeGrafter"/>
</dbReference>
<gene>
    <name evidence="3" type="ORF">SAMN04488095_2425</name>
</gene>
<dbReference type="GO" id="GO:0006559">
    <property type="term" value="P:L-phenylalanine catabolic process"/>
    <property type="evidence" value="ECO:0007669"/>
    <property type="project" value="TreeGrafter"/>
</dbReference>
<keyword evidence="3" id="KW-0808">Transferase</keyword>
<dbReference type="InterPro" id="IPR004045">
    <property type="entry name" value="Glutathione_S-Trfase_N"/>
</dbReference>
<dbReference type="RefSeq" id="WP_092780876.1">
    <property type="nucleotide sequence ID" value="NZ_FORA01000003.1"/>
</dbReference>
<dbReference type="InterPro" id="IPR010987">
    <property type="entry name" value="Glutathione-S-Trfase_C-like"/>
</dbReference>
<dbReference type="GO" id="GO:0004364">
    <property type="term" value="F:glutathione transferase activity"/>
    <property type="evidence" value="ECO:0007669"/>
    <property type="project" value="TreeGrafter"/>
</dbReference>
<dbReference type="InterPro" id="IPR036282">
    <property type="entry name" value="Glutathione-S-Trfase_C_sf"/>
</dbReference>
<dbReference type="PANTHER" id="PTHR42673:SF4">
    <property type="entry name" value="MALEYLACETOACETATE ISOMERASE"/>
    <property type="match status" value="1"/>
</dbReference>
<dbReference type="InterPro" id="IPR036249">
    <property type="entry name" value="Thioredoxin-like_sf"/>
</dbReference>
<dbReference type="Gene3D" id="1.20.1050.10">
    <property type="match status" value="1"/>
</dbReference>
<dbReference type="Proteomes" id="UP000199110">
    <property type="component" value="Unassembled WGS sequence"/>
</dbReference>
<dbReference type="Pfam" id="PF13410">
    <property type="entry name" value="GST_C_2"/>
    <property type="match status" value="1"/>
</dbReference>
<proteinExistence type="predicted"/>
<protein>
    <submittedName>
        <fullName evidence="3">Glutathione S-transferase</fullName>
    </submittedName>
</protein>
<dbReference type="EMBL" id="FORA01000003">
    <property type="protein sequence ID" value="SFJ29191.1"/>
    <property type="molecule type" value="Genomic_DNA"/>
</dbReference>
<dbReference type="PANTHER" id="PTHR42673">
    <property type="entry name" value="MALEYLACETOACETATE ISOMERASE"/>
    <property type="match status" value="1"/>
</dbReference>
<feature type="domain" description="GST C-terminal" evidence="2">
    <location>
        <begin position="83"/>
        <end position="212"/>
    </location>
</feature>
<dbReference type="PROSITE" id="PS50404">
    <property type="entry name" value="GST_NTER"/>
    <property type="match status" value="1"/>
</dbReference>
<dbReference type="SUPFAM" id="SSF52833">
    <property type="entry name" value="Thioredoxin-like"/>
    <property type="match status" value="1"/>
</dbReference>
<dbReference type="OrthoDB" id="9797500at2"/>
<dbReference type="Pfam" id="PF13417">
    <property type="entry name" value="GST_N_3"/>
    <property type="match status" value="1"/>
</dbReference>
<name>A0A1I3Q749_9RHOB</name>
<evidence type="ECO:0000313" key="4">
    <source>
        <dbReference type="Proteomes" id="UP000199110"/>
    </source>
</evidence>
<organism evidence="3 4">
    <name type="scientific">Jannaschia pohangensis</name>
    <dbReference type="NCBI Taxonomy" id="390807"/>
    <lineage>
        <taxon>Bacteria</taxon>
        <taxon>Pseudomonadati</taxon>
        <taxon>Pseudomonadota</taxon>
        <taxon>Alphaproteobacteria</taxon>
        <taxon>Rhodobacterales</taxon>
        <taxon>Roseobacteraceae</taxon>
        <taxon>Jannaschia</taxon>
    </lineage>
</organism>
<evidence type="ECO:0000259" key="1">
    <source>
        <dbReference type="PROSITE" id="PS50404"/>
    </source>
</evidence>
<feature type="domain" description="GST N-terminal" evidence="1">
    <location>
        <begin position="2"/>
        <end position="80"/>
    </location>
</feature>
<dbReference type="GO" id="GO:0006749">
    <property type="term" value="P:glutathione metabolic process"/>
    <property type="evidence" value="ECO:0007669"/>
    <property type="project" value="TreeGrafter"/>
</dbReference>
<dbReference type="AlphaFoldDB" id="A0A1I3Q749"/>
<dbReference type="Gene3D" id="3.40.30.10">
    <property type="entry name" value="Glutaredoxin"/>
    <property type="match status" value="1"/>
</dbReference>
<dbReference type="STRING" id="390807.SAMN04488095_2425"/>
<sequence length="212" mass="22729">MSGVVLIGYGPSVYTRAVRLALLARGVTFDWRPVDPFDPGGAAGAYHPFGRVPVLDHGAVRIYETRAILTYVEQAFGGDEPADALTRARAAQVGSIADSYAYWPLVRQVFVEGVGAARRGDAPDAAALAEGMASAPRVLDALEEIAAEGRVLTGIGPGMSDWHLFPMIDLFRRFAPAARMLAERKHLAAWVESLSRLAIVQQTDPDLAEVAT</sequence>
<evidence type="ECO:0000259" key="2">
    <source>
        <dbReference type="PROSITE" id="PS50405"/>
    </source>
</evidence>